<feature type="domain" description="ABC transporter" evidence="11">
    <location>
        <begin position="6"/>
        <end position="242"/>
    </location>
</feature>
<evidence type="ECO:0000256" key="2">
    <source>
        <dbReference type="ARBA" id="ARBA00004533"/>
    </source>
</evidence>
<dbReference type="InterPro" id="IPR017871">
    <property type="entry name" value="ABC_transporter-like_CS"/>
</dbReference>
<proteinExistence type="predicted"/>
<dbReference type="GO" id="GO:0005524">
    <property type="term" value="F:ATP binding"/>
    <property type="evidence" value="ECO:0007669"/>
    <property type="project" value="UniProtKB-KW"/>
</dbReference>
<dbReference type="InterPro" id="IPR003439">
    <property type="entry name" value="ABC_transporter-like_ATP-bd"/>
</dbReference>
<organism evidence="12 13">
    <name type="scientific">Dethiosulfatibacter aminovorans DSM 17477</name>
    <dbReference type="NCBI Taxonomy" id="1121476"/>
    <lineage>
        <taxon>Bacteria</taxon>
        <taxon>Bacillati</taxon>
        <taxon>Bacillota</taxon>
        <taxon>Tissierellia</taxon>
        <taxon>Dethiosulfatibacter</taxon>
    </lineage>
</organism>
<gene>
    <name evidence="12" type="ORF">SAMN02745751_01198</name>
</gene>
<keyword evidence="10" id="KW-0472">Membrane</keyword>
<dbReference type="GO" id="GO:0015749">
    <property type="term" value="P:monosaccharide transmembrane transport"/>
    <property type="evidence" value="ECO:0007669"/>
    <property type="project" value="UniProtKB-ARBA"/>
</dbReference>
<dbReference type="GO" id="GO:0016887">
    <property type="term" value="F:ATP hydrolysis activity"/>
    <property type="evidence" value="ECO:0007669"/>
    <property type="project" value="InterPro"/>
</dbReference>
<keyword evidence="7" id="KW-0547">Nucleotide-binding</keyword>
<dbReference type="STRING" id="1121476.SAMN02745751_01198"/>
<dbReference type="FunFam" id="3.40.50.300:FF:000126">
    <property type="entry name" value="Galactose/methyl galactoside import ATP-binding protein MglA"/>
    <property type="match status" value="1"/>
</dbReference>
<dbReference type="AlphaFoldDB" id="A0A1M6EHH2"/>
<dbReference type="PANTHER" id="PTHR43790">
    <property type="entry name" value="CARBOHYDRATE TRANSPORT ATP-BINDING PROTEIN MG119-RELATED"/>
    <property type="match status" value="1"/>
</dbReference>
<keyword evidence="13" id="KW-1185">Reference proteome</keyword>
<evidence type="ECO:0000313" key="12">
    <source>
        <dbReference type="EMBL" id="SHI84883.1"/>
    </source>
</evidence>
<dbReference type="SUPFAM" id="SSF52540">
    <property type="entry name" value="P-loop containing nucleoside triphosphate hydrolases"/>
    <property type="match status" value="2"/>
</dbReference>
<evidence type="ECO:0000256" key="10">
    <source>
        <dbReference type="ARBA" id="ARBA00023136"/>
    </source>
</evidence>
<dbReference type="FunFam" id="3.40.50.300:FF:000127">
    <property type="entry name" value="Ribose import ATP-binding protein RbsA"/>
    <property type="match status" value="1"/>
</dbReference>
<sequence length="499" mass="56389">MPEKILEMIGVHKEFPGVKALDDVHLNVYKKKVMALLGENGAGKSTLMKILSGVYQRTEGKILYKGEEVEFKNPREAQKSGIAIIHQELNLVSELSIGENIFLGREPRKYGNIIDWNKLYEDAEALLKQLNITENPRRKIKNLSIGKKQMVEIAKALSLDAEVIIMDEPTDALTDTETESLFKIIETLIEKDKSIVYISHRLKEIFQMCDYVTVLRDGQFISENPVKEIDEDKLIEMMVGRKLEEQYPYLEREFGDALLKVKKISNDYVNDVSFEVRAGEILGVAGLMGAGRTELAKSIYGTIKIDKGTVYLEHHALKIKSEHDALNSGIAYVSEDRKKDGLVLGLSVRENISLSALKEISKYHVINKSMEKKEAEFYVEKMSIKTPSLRQRVKNLSGGNQQKVSIAKTLLTKPKVLILDEPTRGVDVGAKKEIYELINEFKSQGMGIMLISSEIPEILGICDRVMVMHEGEVSGFIDRKDADQEKIMRLAVGIREDDR</sequence>
<dbReference type="EMBL" id="FQZL01000007">
    <property type="protein sequence ID" value="SHI84883.1"/>
    <property type="molecule type" value="Genomic_DNA"/>
</dbReference>
<dbReference type="Proteomes" id="UP000184052">
    <property type="component" value="Unassembled WGS sequence"/>
</dbReference>
<evidence type="ECO:0000256" key="4">
    <source>
        <dbReference type="ARBA" id="ARBA00022475"/>
    </source>
</evidence>
<dbReference type="CDD" id="cd03216">
    <property type="entry name" value="ABC_Carb_Monos_I"/>
    <property type="match status" value="1"/>
</dbReference>
<dbReference type="Gene3D" id="3.40.50.300">
    <property type="entry name" value="P-loop containing nucleotide triphosphate hydrolases"/>
    <property type="match status" value="2"/>
</dbReference>
<dbReference type="InterPro" id="IPR027417">
    <property type="entry name" value="P-loop_NTPase"/>
</dbReference>
<evidence type="ECO:0000256" key="1">
    <source>
        <dbReference type="ARBA" id="ARBA00004202"/>
    </source>
</evidence>
<feature type="domain" description="ABC transporter" evidence="11">
    <location>
        <begin position="252"/>
        <end position="495"/>
    </location>
</feature>
<reference evidence="12 13" key="1">
    <citation type="submission" date="2016-11" db="EMBL/GenBank/DDBJ databases">
        <authorList>
            <person name="Jaros S."/>
            <person name="Januszkiewicz K."/>
            <person name="Wedrychowicz H."/>
        </authorList>
    </citation>
    <scope>NUCLEOTIDE SEQUENCE [LARGE SCALE GENOMIC DNA]</scope>
    <source>
        <strain evidence="12 13">DSM 17477</strain>
    </source>
</reference>
<keyword evidence="8 12" id="KW-0067">ATP-binding</keyword>
<dbReference type="Pfam" id="PF00005">
    <property type="entry name" value="ABC_tran"/>
    <property type="match status" value="2"/>
</dbReference>
<evidence type="ECO:0000256" key="6">
    <source>
        <dbReference type="ARBA" id="ARBA00022737"/>
    </source>
</evidence>
<dbReference type="PANTHER" id="PTHR43790:SF3">
    <property type="entry name" value="D-ALLOSE IMPORT ATP-BINDING PROTEIN ALSA-RELATED"/>
    <property type="match status" value="1"/>
</dbReference>
<evidence type="ECO:0000256" key="9">
    <source>
        <dbReference type="ARBA" id="ARBA00022967"/>
    </source>
</evidence>
<evidence type="ECO:0000313" key="13">
    <source>
        <dbReference type="Proteomes" id="UP000184052"/>
    </source>
</evidence>
<dbReference type="InterPro" id="IPR003593">
    <property type="entry name" value="AAA+_ATPase"/>
</dbReference>
<evidence type="ECO:0000259" key="11">
    <source>
        <dbReference type="PROSITE" id="PS50893"/>
    </source>
</evidence>
<dbReference type="PROSITE" id="PS00211">
    <property type="entry name" value="ABC_TRANSPORTER_1"/>
    <property type="match status" value="1"/>
</dbReference>
<evidence type="ECO:0000256" key="8">
    <source>
        <dbReference type="ARBA" id="ARBA00022840"/>
    </source>
</evidence>
<dbReference type="OrthoDB" id="9771863at2"/>
<dbReference type="SMART" id="SM00382">
    <property type="entry name" value="AAA"/>
    <property type="match status" value="2"/>
</dbReference>
<protein>
    <submittedName>
        <fullName evidence="12">Ribose transport system ATP-binding protein</fullName>
    </submittedName>
</protein>
<evidence type="ECO:0000256" key="5">
    <source>
        <dbReference type="ARBA" id="ARBA00022597"/>
    </source>
</evidence>
<dbReference type="InterPro" id="IPR050107">
    <property type="entry name" value="ABC_carbohydrate_import_ATPase"/>
</dbReference>
<dbReference type="NCBIfam" id="NF008030">
    <property type="entry name" value="PRK10762.1"/>
    <property type="match status" value="1"/>
</dbReference>
<dbReference type="RefSeq" id="WP_073048576.1">
    <property type="nucleotide sequence ID" value="NZ_FQZL01000007.1"/>
</dbReference>
<comment type="subcellular location">
    <subcellularLocation>
        <location evidence="2">Cell inner membrane</location>
    </subcellularLocation>
    <subcellularLocation>
        <location evidence="1">Cell membrane</location>
        <topology evidence="1">Peripheral membrane protein</topology>
    </subcellularLocation>
</comment>
<name>A0A1M6EHH2_9FIRM</name>
<evidence type="ECO:0000256" key="3">
    <source>
        <dbReference type="ARBA" id="ARBA00022448"/>
    </source>
</evidence>
<dbReference type="GO" id="GO:0005886">
    <property type="term" value="C:plasma membrane"/>
    <property type="evidence" value="ECO:0007669"/>
    <property type="project" value="UniProtKB-SubCell"/>
</dbReference>
<evidence type="ECO:0000256" key="7">
    <source>
        <dbReference type="ARBA" id="ARBA00022741"/>
    </source>
</evidence>
<dbReference type="PROSITE" id="PS50893">
    <property type="entry name" value="ABC_TRANSPORTER_2"/>
    <property type="match status" value="2"/>
</dbReference>
<accession>A0A1M6EHH2</accession>
<dbReference type="CDD" id="cd03215">
    <property type="entry name" value="ABC_Carb_Monos_II"/>
    <property type="match status" value="1"/>
</dbReference>
<keyword evidence="9" id="KW-1278">Translocase</keyword>
<keyword evidence="4" id="KW-1003">Cell membrane</keyword>
<keyword evidence="6" id="KW-0677">Repeat</keyword>
<keyword evidence="5" id="KW-0762">Sugar transport</keyword>
<keyword evidence="3" id="KW-0813">Transport</keyword>